<gene>
    <name evidence="1" type="ORF">HOLleu_11846</name>
</gene>
<evidence type="ECO:0000313" key="1">
    <source>
        <dbReference type="EMBL" id="KAJ8041119.1"/>
    </source>
</evidence>
<sequence>MMTFIVKNYLSPFQVFKRVPTNYLDNYRNPCWMEEGNLLCLPYFYVIGFHKCGTSDVFGRVERHPNVLKVLKEPHWWSIKRIQKSEFCDSVVTYIYYFPHFIQVTDNDDYDDDDVGLGHLPVVPCDLRPCPSPWNRDGSVSTIARVIYTQWKWDEDPDSLPYLMHALQPKAKIIITVRDPVSR</sequence>
<organism evidence="1 2">
    <name type="scientific">Holothuria leucospilota</name>
    <name type="common">Black long sea cucumber</name>
    <name type="synonym">Mertensiothuria leucospilota</name>
    <dbReference type="NCBI Taxonomy" id="206669"/>
    <lineage>
        <taxon>Eukaryota</taxon>
        <taxon>Metazoa</taxon>
        <taxon>Echinodermata</taxon>
        <taxon>Eleutherozoa</taxon>
        <taxon>Echinozoa</taxon>
        <taxon>Holothuroidea</taxon>
        <taxon>Aspidochirotacea</taxon>
        <taxon>Aspidochirotida</taxon>
        <taxon>Holothuriidae</taxon>
        <taxon>Holothuria</taxon>
    </lineage>
</organism>
<dbReference type="Gene3D" id="3.40.50.300">
    <property type="entry name" value="P-loop containing nucleotide triphosphate hydrolases"/>
    <property type="match status" value="1"/>
</dbReference>
<dbReference type="PANTHER" id="PTHR15723">
    <property type="entry name" value="CARBOHYDRATE SULFOTRANSFERASE 15"/>
    <property type="match status" value="1"/>
</dbReference>
<comment type="caution">
    <text evidence="1">The sequence shown here is derived from an EMBL/GenBank/DDBJ whole genome shotgun (WGS) entry which is preliminary data.</text>
</comment>
<proteinExistence type="predicted"/>
<dbReference type="Proteomes" id="UP001152320">
    <property type="component" value="Chromosome 5"/>
</dbReference>
<dbReference type="GO" id="GO:0050659">
    <property type="term" value="F:N-acetylgalactosamine 4-sulfate 6-O-sulfotransferase activity"/>
    <property type="evidence" value="ECO:0007669"/>
    <property type="project" value="TreeGrafter"/>
</dbReference>
<keyword evidence="2" id="KW-1185">Reference proteome</keyword>
<dbReference type="EMBL" id="JAIZAY010000005">
    <property type="protein sequence ID" value="KAJ8041119.1"/>
    <property type="molecule type" value="Genomic_DNA"/>
</dbReference>
<accession>A0A9Q1CAQ8</accession>
<reference evidence="1" key="1">
    <citation type="submission" date="2021-10" db="EMBL/GenBank/DDBJ databases">
        <title>Tropical sea cucumber genome reveals ecological adaptation and Cuvierian tubules defense mechanism.</title>
        <authorList>
            <person name="Chen T."/>
        </authorList>
    </citation>
    <scope>NUCLEOTIDE SEQUENCE</scope>
    <source>
        <strain evidence="1">Nanhai2018</strain>
        <tissue evidence="1">Muscle</tissue>
    </source>
</reference>
<name>A0A9Q1CAQ8_HOLLE</name>
<protein>
    <submittedName>
        <fullName evidence="1">Carbohydrate sulfotransferase 15</fullName>
    </submittedName>
</protein>
<dbReference type="GO" id="GO:0019319">
    <property type="term" value="P:hexose biosynthetic process"/>
    <property type="evidence" value="ECO:0007669"/>
    <property type="project" value="TreeGrafter"/>
</dbReference>
<evidence type="ECO:0000313" key="2">
    <source>
        <dbReference type="Proteomes" id="UP001152320"/>
    </source>
</evidence>
<dbReference type="OrthoDB" id="8068875at2759"/>
<dbReference type="AlphaFoldDB" id="A0A9Q1CAQ8"/>
<dbReference type="SUPFAM" id="SSF52540">
    <property type="entry name" value="P-loop containing nucleoside triphosphate hydrolases"/>
    <property type="match status" value="1"/>
</dbReference>
<dbReference type="PANTHER" id="PTHR15723:SF0">
    <property type="entry name" value="CARBOHYDRATE SULFOTRANSFERASE 15"/>
    <property type="match status" value="1"/>
</dbReference>
<dbReference type="InterPro" id="IPR027417">
    <property type="entry name" value="P-loop_NTPase"/>
</dbReference>
<dbReference type="InterPro" id="IPR052654">
    <property type="entry name" value="CS_Sulfotransferase"/>
</dbReference>